<sequence>MTPSSSEDARFWRLATWGVAGFFLLQLVVMIIAARAMHSDTDGTIFGSFLAASVVGTLIASLLRWKARGPARGVALAAVTTAGIWLGSSVIIGCLYFATR</sequence>
<feature type="transmembrane region" description="Helical" evidence="1">
    <location>
        <begin position="12"/>
        <end position="33"/>
    </location>
</feature>
<evidence type="ECO:0000313" key="3">
    <source>
        <dbReference type="Proteomes" id="UP000238356"/>
    </source>
</evidence>
<evidence type="ECO:0000313" key="2">
    <source>
        <dbReference type="EMBL" id="PPJ25052.1"/>
    </source>
</evidence>
<keyword evidence="3" id="KW-1185">Reference proteome</keyword>
<keyword evidence="1" id="KW-0812">Transmembrane</keyword>
<feature type="transmembrane region" description="Helical" evidence="1">
    <location>
        <begin position="75"/>
        <end position="98"/>
    </location>
</feature>
<dbReference type="AlphaFoldDB" id="A0A2S6A189"/>
<gene>
    <name evidence="2" type="ORF">C5F51_24080</name>
</gene>
<protein>
    <submittedName>
        <fullName evidence="2">Uncharacterized protein</fullName>
    </submittedName>
</protein>
<dbReference type="EMBL" id="PSZD01000017">
    <property type="protein sequence ID" value="PPJ25052.1"/>
    <property type="molecule type" value="Genomic_DNA"/>
</dbReference>
<keyword evidence="1" id="KW-1133">Transmembrane helix</keyword>
<feature type="transmembrane region" description="Helical" evidence="1">
    <location>
        <begin position="45"/>
        <end position="63"/>
    </location>
</feature>
<comment type="caution">
    <text evidence="2">The sequence shown here is derived from an EMBL/GenBank/DDBJ whole genome shotgun (WGS) entry which is preliminary data.</text>
</comment>
<dbReference type="RefSeq" id="WP_063015960.1">
    <property type="nucleotide sequence ID" value="NZ_JADLQW010000016.1"/>
</dbReference>
<dbReference type="Proteomes" id="UP000238356">
    <property type="component" value="Unassembled WGS sequence"/>
</dbReference>
<reference evidence="2 3" key="1">
    <citation type="submission" date="2018-02" db="EMBL/GenBank/DDBJ databases">
        <title>8 Nocardia nova and 1 Nocardia cyriacigeorgica strain used for evolution to TMP-SMX.</title>
        <authorList>
            <person name="Mehta H."/>
            <person name="Weng J."/>
            <person name="Shamoo Y."/>
        </authorList>
    </citation>
    <scope>NUCLEOTIDE SEQUENCE [LARGE SCALE GENOMIC DNA]</scope>
    <source>
        <strain evidence="2 3">BAA2227</strain>
    </source>
</reference>
<accession>A0A2S6A189</accession>
<proteinExistence type="predicted"/>
<keyword evidence="1" id="KW-0472">Membrane</keyword>
<organism evidence="2 3">
    <name type="scientific">Nocardia nova</name>
    <dbReference type="NCBI Taxonomy" id="37330"/>
    <lineage>
        <taxon>Bacteria</taxon>
        <taxon>Bacillati</taxon>
        <taxon>Actinomycetota</taxon>
        <taxon>Actinomycetes</taxon>
        <taxon>Mycobacteriales</taxon>
        <taxon>Nocardiaceae</taxon>
        <taxon>Nocardia</taxon>
    </lineage>
</organism>
<name>A0A2S6A189_9NOCA</name>
<evidence type="ECO:0000256" key="1">
    <source>
        <dbReference type="SAM" id="Phobius"/>
    </source>
</evidence>